<name>A0A6J7BZ43_9ZZZZ</name>
<feature type="transmembrane region" description="Helical" evidence="6">
    <location>
        <begin position="41"/>
        <end position="72"/>
    </location>
</feature>
<dbReference type="Pfam" id="PF00482">
    <property type="entry name" value="T2SSF"/>
    <property type="match status" value="1"/>
</dbReference>
<evidence type="ECO:0000256" key="5">
    <source>
        <dbReference type="ARBA" id="ARBA00023136"/>
    </source>
</evidence>
<proteinExistence type="predicted"/>
<evidence type="ECO:0000313" key="10">
    <source>
        <dbReference type="EMBL" id="CAB5037191.1"/>
    </source>
</evidence>
<dbReference type="PANTHER" id="PTHR35007">
    <property type="entry name" value="INTEGRAL MEMBRANE PROTEIN-RELATED"/>
    <property type="match status" value="1"/>
</dbReference>
<dbReference type="EMBL" id="CAFBND010000034">
    <property type="protein sequence ID" value="CAB4940681.1"/>
    <property type="molecule type" value="Genomic_DNA"/>
</dbReference>
<keyword evidence="5 6" id="KW-0472">Membrane</keyword>
<reference evidence="8" key="1">
    <citation type="submission" date="2020-05" db="EMBL/GenBank/DDBJ databases">
        <authorList>
            <person name="Chiriac C."/>
            <person name="Salcher M."/>
            <person name="Ghai R."/>
            <person name="Kavagutti S V."/>
        </authorList>
    </citation>
    <scope>NUCLEOTIDE SEQUENCE</scope>
</reference>
<feature type="domain" description="Type II secretion system protein GspF" evidence="7">
    <location>
        <begin position="100"/>
        <end position="220"/>
    </location>
</feature>
<evidence type="ECO:0000256" key="2">
    <source>
        <dbReference type="ARBA" id="ARBA00022475"/>
    </source>
</evidence>
<protein>
    <submittedName>
        <fullName evidence="8">Unannotated protein</fullName>
    </submittedName>
</protein>
<dbReference type="EMBL" id="CAFBIZ010000110">
    <property type="protein sequence ID" value="CAB4850141.1"/>
    <property type="molecule type" value="Genomic_DNA"/>
</dbReference>
<evidence type="ECO:0000259" key="7">
    <source>
        <dbReference type="Pfam" id="PF00482"/>
    </source>
</evidence>
<sequence>MSPLLVAAGVVVVVALAFDPRPPAVMKRRLGRRGRTSRHGVTIAAVLVGASAAIVIGGGAGVAAGLLLAIVVRVVVPRLDTRSERLQRDLHTRQAPLVVDLVSACLASGASLEASLDAAASAVGPPTSEVVRRATAALRMGAEPASVWRAVGEVEALGALARAAARSQETGAALSDLLPRVADQVRASHRARVEARTRTAAVRLTAPLGAAFLPAFFLLGVVPVVASWVGVLL</sequence>
<evidence type="ECO:0000256" key="3">
    <source>
        <dbReference type="ARBA" id="ARBA00022692"/>
    </source>
</evidence>
<dbReference type="EMBL" id="CAFBPU010000041">
    <property type="protein sequence ID" value="CAB5037191.1"/>
    <property type="molecule type" value="Genomic_DNA"/>
</dbReference>
<evidence type="ECO:0000256" key="4">
    <source>
        <dbReference type="ARBA" id="ARBA00022989"/>
    </source>
</evidence>
<keyword evidence="3 6" id="KW-0812">Transmembrane</keyword>
<evidence type="ECO:0000313" key="9">
    <source>
        <dbReference type="EMBL" id="CAB4940681.1"/>
    </source>
</evidence>
<comment type="subcellular location">
    <subcellularLocation>
        <location evidence="1">Cell membrane</location>
        <topology evidence="1">Multi-pass membrane protein</topology>
    </subcellularLocation>
</comment>
<dbReference type="InterPro" id="IPR018076">
    <property type="entry name" value="T2SS_GspF_dom"/>
</dbReference>
<dbReference type="PANTHER" id="PTHR35007:SF3">
    <property type="entry name" value="POSSIBLE CONSERVED ALANINE RICH MEMBRANE PROTEIN"/>
    <property type="match status" value="1"/>
</dbReference>
<keyword evidence="2" id="KW-1003">Cell membrane</keyword>
<feature type="transmembrane region" description="Helical" evidence="6">
    <location>
        <begin position="208"/>
        <end position="231"/>
    </location>
</feature>
<keyword evidence="4 6" id="KW-1133">Transmembrane helix</keyword>
<organism evidence="8">
    <name type="scientific">freshwater metagenome</name>
    <dbReference type="NCBI Taxonomy" id="449393"/>
    <lineage>
        <taxon>unclassified sequences</taxon>
        <taxon>metagenomes</taxon>
        <taxon>ecological metagenomes</taxon>
    </lineage>
</organism>
<accession>A0A6J7BZ43</accession>
<gene>
    <name evidence="8" type="ORF">UFOPK3268_00938</name>
    <name evidence="9" type="ORF">UFOPK3752_01047</name>
    <name evidence="10" type="ORF">UFOPK4150_01770</name>
</gene>
<dbReference type="AlphaFoldDB" id="A0A6J7BZ43"/>
<dbReference type="GO" id="GO:0005886">
    <property type="term" value="C:plasma membrane"/>
    <property type="evidence" value="ECO:0007669"/>
    <property type="project" value="UniProtKB-SubCell"/>
</dbReference>
<evidence type="ECO:0000256" key="6">
    <source>
        <dbReference type="SAM" id="Phobius"/>
    </source>
</evidence>
<evidence type="ECO:0000256" key="1">
    <source>
        <dbReference type="ARBA" id="ARBA00004651"/>
    </source>
</evidence>
<evidence type="ECO:0000313" key="8">
    <source>
        <dbReference type="EMBL" id="CAB4850141.1"/>
    </source>
</evidence>